<dbReference type="EMBL" id="ANAH02000064">
    <property type="protein sequence ID" value="EPX57130.1"/>
    <property type="molecule type" value="Genomic_DNA"/>
</dbReference>
<proteinExistence type="predicted"/>
<dbReference type="InterPro" id="IPR036034">
    <property type="entry name" value="PDZ_sf"/>
</dbReference>
<evidence type="ECO:0000313" key="2">
    <source>
        <dbReference type="EMBL" id="EPX57130.1"/>
    </source>
</evidence>
<dbReference type="RefSeq" id="WP_002630418.1">
    <property type="nucleotide sequence ID" value="NZ_ANAH02000064.1"/>
</dbReference>
<dbReference type="AlphaFoldDB" id="S9NY73"/>
<protein>
    <recommendedName>
        <fullName evidence="4">PDZ domain-containing protein</fullName>
    </recommendedName>
</protein>
<gene>
    <name evidence="2" type="ORF">D187_006884</name>
</gene>
<evidence type="ECO:0000256" key="1">
    <source>
        <dbReference type="SAM" id="MobiDB-lite"/>
    </source>
</evidence>
<dbReference type="Gene3D" id="2.30.42.10">
    <property type="match status" value="1"/>
</dbReference>
<sequence>MTTTSALFVGFFMLAFAPGDPSKPSSESPGGKQVSTRLTAQTDRAQIQAGTASLVLESKTQGVVATQSTPTGFWPFQVGDVVRRIDGRVISRPSDALFVWRESAGSVFNFEVLRNGQVVTFRAGPSDFPGLNLPPTPEPPAPPPPPGTMR</sequence>
<feature type="compositionally biased region" description="Pro residues" evidence="1">
    <location>
        <begin position="132"/>
        <end position="150"/>
    </location>
</feature>
<dbReference type="Proteomes" id="UP000011682">
    <property type="component" value="Unassembled WGS sequence"/>
</dbReference>
<dbReference type="SUPFAM" id="SSF50156">
    <property type="entry name" value="PDZ domain-like"/>
    <property type="match status" value="1"/>
</dbReference>
<comment type="caution">
    <text evidence="2">The sequence shown here is derived from an EMBL/GenBank/DDBJ whole genome shotgun (WGS) entry which is preliminary data.</text>
</comment>
<accession>S9NY73</accession>
<keyword evidence="3" id="KW-1185">Reference proteome</keyword>
<evidence type="ECO:0000313" key="3">
    <source>
        <dbReference type="Proteomes" id="UP000011682"/>
    </source>
</evidence>
<reference evidence="2" key="1">
    <citation type="submission" date="2013-05" db="EMBL/GenBank/DDBJ databases">
        <title>Genome assembly of Cystobacter fuscus DSM 2262.</title>
        <authorList>
            <person name="Sharma G."/>
            <person name="Khatri I."/>
            <person name="Kaur C."/>
            <person name="Mayilraj S."/>
            <person name="Subramanian S."/>
        </authorList>
    </citation>
    <scope>NUCLEOTIDE SEQUENCE [LARGE SCALE GENOMIC DNA]</scope>
    <source>
        <strain evidence="2">DSM 2262</strain>
    </source>
</reference>
<feature type="region of interest" description="Disordered" evidence="1">
    <location>
        <begin position="126"/>
        <end position="150"/>
    </location>
</feature>
<organism evidence="2 3">
    <name type="scientific">Cystobacter fuscus (strain ATCC 25194 / DSM 2262 / NBRC 100088 / M29)</name>
    <dbReference type="NCBI Taxonomy" id="1242864"/>
    <lineage>
        <taxon>Bacteria</taxon>
        <taxon>Pseudomonadati</taxon>
        <taxon>Myxococcota</taxon>
        <taxon>Myxococcia</taxon>
        <taxon>Myxococcales</taxon>
        <taxon>Cystobacterineae</taxon>
        <taxon>Archangiaceae</taxon>
        <taxon>Cystobacter</taxon>
    </lineage>
</organism>
<evidence type="ECO:0008006" key="4">
    <source>
        <dbReference type="Google" id="ProtNLM"/>
    </source>
</evidence>
<name>S9NY73_CYSF2</name>